<organism evidence="2 3">
    <name type="scientific">Streptomyces nigrescens</name>
    <dbReference type="NCBI Taxonomy" id="1920"/>
    <lineage>
        <taxon>Bacteria</taxon>
        <taxon>Bacillati</taxon>
        <taxon>Actinomycetota</taxon>
        <taxon>Actinomycetes</taxon>
        <taxon>Kitasatosporales</taxon>
        <taxon>Streptomycetaceae</taxon>
        <taxon>Streptomyces</taxon>
    </lineage>
</organism>
<name>A0A640T8S7_STRNI</name>
<reference evidence="2 3" key="1">
    <citation type="submission" date="2019-12" db="EMBL/GenBank/DDBJ databases">
        <title>Whole genome shotgun sequence of Streptomyces libani subsp. libani NBRC 13452.</title>
        <authorList>
            <person name="Ichikawa N."/>
            <person name="Kimura A."/>
            <person name="Kitahashi Y."/>
            <person name="Komaki H."/>
            <person name="Tamura T."/>
        </authorList>
    </citation>
    <scope>NUCLEOTIDE SEQUENCE [LARGE SCALE GENOMIC DNA]</scope>
    <source>
        <strain evidence="2 3">NBRC 13452</strain>
    </source>
</reference>
<dbReference type="Proteomes" id="UP000429552">
    <property type="component" value="Unassembled WGS sequence"/>
</dbReference>
<feature type="region of interest" description="Disordered" evidence="1">
    <location>
        <begin position="34"/>
        <end position="78"/>
    </location>
</feature>
<comment type="caution">
    <text evidence="2">The sequence shown here is derived from an EMBL/GenBank/DDBJ whole genome shotgun (WGS) entry which is preliminary data.</text>
</comment>
<dbReference type="EMBL" id="BLIP01000001">
    <property type="protein sequence ID" value="GFE20157.1"/>
    <property type="molecule type" value="Genomic_DNA"/>
</dbReference>
<sequence>MDALQVMCRRIGGQLPGRLVVPVVPDGEMHLELPHESRPAGRFRPASGHCRPATRSHPEMITQHPAAVPWRRPPGRFR</sequence>
<gene>
    <name evidence="2" type="ORF">Sliba_06100</name>
</gene>
<evidence type="ECO:0000313" key="3">
    <source>
        <dbReference type="Proteomes" id="UP000429552"/>
    </source>
</evidence>
<dbReference type="AlphaFoldDB" id="A0A640T8S7"/>
<evidence type="ECO:0000256" key="1">
    <source>
        <dbReference type="SAM" id="MobiDB-lite"/>
    </source>
</evidence>
<proteinExistence type="predicted"/>
<evidence type="ECO:0000313" key="2">
    <source>
        <dbReference type="EMBL" id="GFE20157.1"/>
    </source>
</evidence>
<accession>A0A640T8S7</accession>
<protein>
    <submittedName>
        <fullName evidence="2">Uncharacterized protein</fullName>
    </submittedName>
</protein>